<feature type="signal peptide" evidence="1">
    <location>
        <begin position="1"/>
        <end position="20"/>
    </location>
</feature>
<protein>
    <submittedName>
        <fullName evidence="2">Uncharacterized protein</fullName>
    </submittedName>
</protein>
<gene>
    <name evidence="2" type="ORF">SAMN05877831_12219</name>
</gene>
<organism evidence="2 3">
    <name type="scientific">Rhodobacter maris</name>
    <dbReference type="NCBI Taxonomy" id="446682"/>
    <lineage>
        <taxon>Bacteria</taxon>
        <taxon>Pseudomonadati</taxon>
        <taxon>Pseudomonadota</taxon>
        <taxon>Alphaproteobacteria</taxon>
        <taxon>Rhodobacterales</taxon>
        <taxon>Rhodobacter group</taxon>
        <taxon>Rhodobacter</taxon>
    </lineage>
</organism>
<accession>A0A285TGJ0</accession>
<dbReference type="EMBL" id="OBMT01000022">
    <property type="protein sequence ID" value="SOC21290.1"/>
    <property type="molecule type" value="Genomic_DNA"/>
</dbReference>
<evidence type="ECO:0000313" key="3">
    <source>
        <dbReference type="Proteomes" id="UP000219111"/>
    </source>
</evidence>
<feature type="chain" id="PRO_5013171239" evidence="1">
    <location>
        <begin position="21"/>
        <end position="128"/>
    </location>
</feature>
<keyword evidence="3" id="KW-1185">Reference proteome</keyword>
<dbReference type="Proteomes" id="UP000219111">
    <property type="component" value="Unassembled WGS sequence"/>
</dbReference>
<keyword evidence="1" id="KW-0732">Signal</keyword>
<evidence type="ECO:0000313" key="2">
    <source>
        <dbReference type="EMBL" id="SOC21290.1"/>
    </source>
</evidence>
<name>A0A285TGJ0_9RHOB</name>
<proteinExistence type="predicted"/>
<dbReference type="AlphaFoldDB" id="A0A285TGJ0"/>
<reference evidence="3" key="1">
    <citation type="submission" date="2017-08" db="EMBL/GenBank/DDBJ databases">
        <authorList>
            <person name="Varghese N."/>
            <person name="Submissions S."/>
        </authorList>
    </citation>
    <scope>NUCLEOTIDE SEQUENCE [LARGE SCALE GENOMIC DNA]</scope>
    <source>
        <strain evidence="3">JA276</strain>
    </source>
</reference>
<evidence type="ECO:0000256" key="1">
    <source>
        <dbReference type="SAM" id="SignalP"/>
    </source>
</evidence>
<dbReference type="OrthoDB" id="9957385at2"/>
<sequence length="128" mass="13420">MANVKSLIAAVAALIMAAQAAASDAPKLGTTKTEVSAFLGLTWTFGSAHAPRSPGISLKVLSTNKRDFAALAAGMTYNFDNTWGCDVGLAYNFSDTTMTGSWDICKRAPQIGVGGTKRPEIIPVRLVN</sequence>
<dbReference type="RefSeq" id="WP_097071445.1">
    <property type="nucleotide sequence ID" value="NZ_OBMT01000022.1"/>
</dbReference>